<comment type="caution">
    <text evidence="2">The sequence shown here is derived from an EMBL/GenBank/DDBJ whole genome shotgun (WGS) entry which is preliminary data.</text>
</comment>
<proteinExistence type="predicted"/>
<reference evidence="2" key="1">
    <citation type="journal article" date="2022" name="Front. Genet.">
        <title>Chromosome-Scale Assembly of the Dendrobium nobile Genome Provides Insights Into the Molecular Mechanism of the Biosynthesis of the Medicinal Active Ingredient of Dendrobium.</title>
        <authorList>
            <person name="Xu Q."/>
            <person name="Niu S.-C."/>
            <person name="Li K.-L."/>
            <person name="Zheng P.-J."/>
            <person name="Zhang X.-J."/>
            <person name="Jia Y."/>
            <person name="Liu Y."/>
            <person name="Niu Y.-X."/>
            <person name="Yu L.-H."/>
            <person name="Chen D.-F."/>
            <person name="Zhang G.-Q."/>
        </authorList>
    </citation>
    <scope>NUCLEOTIDE SEQUENCE</scope>
    <source>
        <tissue evidence="2">Leaf</tissue>
    </source>
</reference>
<dbReference type="AlphaFoldDB" id="A0A8T3C452"/>
<name>A0A8T3C452_DENNO</name>
<gene>
    <name evidence="2" type="ORF">KFK09_003789</name>
</gene>
<evidence type="ECO:0000256" key="1">
    <source>
        <dbReference type="SAM" id="MobiDB-lite"/>
    </source>
</evidence>
<feature type="region of interest" description="Disordered" evidence="1">
    <location>
        <begin position="30"/>
        <end position="84"/>
    </location>
</feature>
<sequence length="84" mass="8668">MAIGMQVAHRSCCGVLRAVKMTAVVGLEIGPTEGANDGTPRPPVDRHVAEPGGGLHVGDARPAAASRADPRSRLRAPHHLPGVH</sequence>
<dbReference type="Proteomes" id="UP000829196">
    <property type="component" value="Unassembled WGS sequence"/>
</dbReference>
<accession>A0A8T3C452</accession>
<evidence type="ECO:0000313" key="2">
    <source>
        <dbReference type="EMBL" id="KAI0524421.1"/>
    </source>
</evidence>
<organism evidence="2 3">
    <name type="scientific">Dendrobium nobile</name>
    <name type="common">Orchid</name>
    <dbReference type="NCBI Taxonomy" id="94219"/>
    <lineage>
        <taxon>Eukaryota</taxon>
        <taxon>Viridiplantae</taxon>
        <taxon>Streptophyta</taxon>
        <taxon>Embryophyta</taxon>
        <taxon>Tracheophyta</taxon>
        <taxon>Spermatophyta</taxon>
        <taxon>Magnoliopsida</taxon>
        <taxon>Liliopsida</taxon>
        <taxon>Asparagales</taxon>
        <taxon>Orchidaceae</taxon>
        <taxon>Epidendroideae</taxon>
        <taxon>Malaxideae</taxon>
        <taxon>Dendrobiinae</taxon>
        <taxon>Dendrobium</taxon>
    </lineage>
</organism>
<evidence type="ECO:0000313" key="3">
    <source>
        <dbReference type="Proteomes" id="UP000829196"/>
    </source>
</evidence>
<keyword evidence="3" id="KW-1185">Reference proteome</keyword>
<dbReference type="EMBL" id="JAGYWB010000004">
    <property type="protein sequence ID" value="KAI0524421.1"/>
    <property type="molecule type" value="Genomic_DNA"/>
</dbReference>
<protein>
    <submittedName>
        <fullName evidence="2">Uncharacterized protein</fullName>
    </submittedName>
</protein>